<dbReference type="Proteomes" id="UP001431572">
    <property type="component" value="Chromosome 2"/>
</dbReference>
<dbReference type="EMBL" id="JACATZ010000003">
    <property type="protein sequence ID" value="NWJ48136.1"/>
    <property type="molecule type" value="Genomic_DNA"/>
</dbReference>
<sequence>MENPLLLLLPIILALWVGSFFYNLQYSRRKLTWLARWLEDSLTMLGSDIGSRWLNQNTLSIEVKQGKGRIREVVIVLGSVRREFFARLITLVRGGKDSMTIMISINPPPRPGTEMEIFKKSDPVPRPVLLGLGGMKDWEVQDYSRSAPYRIASRLDQINGLAERVITLLNDDGYDIRRISVRSTTPHLLLVFNMVKLPKTDAHDLIQLIRNILEEVSSQPLQQSQKRPGSKSRERRTTKESAIRANPILSLGDHHVPENYGKPGDPSAN</sequence>
<evidence type="ECO:0000313" key="5">
    <source>
        <dbReference type="Proteomes" id="UP000521676"/>
    </source>
</evidence>
<evidence type="ECO:0000256" key="1">
    <source>
        <dbReference type="SAM" id="MobiDB-lite"/>
    </source>
</evidence>
<keyword evidence="2" id="KW-0812">Transmembrane</keyword>
<keyword evidence="2" id="KW-1133">Transmembrane helix</keyword>
<organism evidence="3 5">
    <name type="scientific">Candidatus Chlorohelix allophototropha</name>
    <dbReference type="NCBI Taxonomy" id="3003348"/>
    <lineage>
        <taxon>Bacteria</taxon>
        <taxon>Bacillati</taxon>
        <taxon>Chloroflexota</taxon>
        <taxon>Chloroflexia</taxon>
        <taxon>Candidatus Chloroheliales</taxon>
        <taxon>Candidatus Chloroheliaceae</taxon>
        <taxon>Candidatus Chlorohelix</taxon>
    </lineage>
</organism>
<evidence type="ECO:0000313" key="4">
    <source>
        <dbReference type="EMBL" id="WJW68075.1"/>
    </source>
</evidence>
<name>A0A8T7M7Y0_9CHLR</name>
<dbReference type="RefSeq" id="WP_341469979.1">
    <property type="nucleotide sequence ID" value="NZ_CP128400.1"/>
</dbReference>
<accession>A0A8T7M7Y0</accession>
<proteinExistence type="predicted"/>
<evidence type="ECO:0000313" key="3">
    <source>
        <dbReference type="EMBL" id="NWJ48136.1"/>
    </source>
</evidence>
<gene>
    <name evidence="3" type="ORF">HXX08_19950</name>
    <name evidence="4" type="ORF">OZ401_003673</name>
</gene>
<dbReference type="AlphaFoldDB" id="A0A8T7M7Y0"/>
<dbReference type="EMBL" id="CP128400">
    <property type="protein sequence ID" value="WJW68075.1"/>
    <property type="molecule type" value="Genomic_DNA"/>
</dbReference>
<reference evidence="4" key="2">
    <citation type="journal article" date="2024" name="Nature">
        <title>Anoxygenic phototroph of the Chloroflexota uses a type I reaction centre.</title>
        <authorList>
            <person name="Tsuji J.M."/>
            <person name="Shaw N.A."/>
            <person name="Nagashima S."/>
            <person name="Venkiteswaran J.J."/>
            <person name="Schiff S.L."/>
            <person name="Watanabe T."/>
            <person name="Fukui M."/>
            <person name="Hanada S."/>
            <person name="Tank M."/>
            <person name="Neufeld J.D."/>
        </authorList>
    </citation>
    <scope>NUCLEOTIDE SEQUENCE</scope>
    <source>
        <strain evidence="4">L227-S17</strain>
    </source>
</reference>
<feature type="transmembrane region" description="Helical" evidence="2">
    <location>
        <begin position="6"/>
        <end position="24"/>
    </location>
</feature>
<reference evidence="3 5" key="1">
    <citation type="submission" date="2020-06" db="EMBL/GenBank/DDBJ databases">
        <title>Anoxygenic phototrophic Chloroflexota member uses a Type I reaction center.</title>
        <authorList>
            <person name="Tsuji J.M."/>
            <person name="Shaw N.A."/>
            <person name="Nagashima S."/>
            <person name="Venkiteswaran J."/>
            <person name="Schiff S.L."/>
            <person name="Hanada S."/>
            <person name="Tank M."/>
            <person name="Neufeld J.D."/>
        </authorList>
    </citation>
    <scope>NUCLEOTIDE SEQUENCE [LARGE SCALE GENOMIC DNA]</scope>
    <source>
        <strain evidence="3">L227-S17</strain>
    </source>
</reference>
<evidence type="ECO:0000256" key="2">
    <source>
        <dbReference type="SAM" id="Phobius"/>
    </source>
</evidence>
<evidence type="ECO:0000313" key="6">
    <source>
        <dbReference type="Proteomes" id="UP001431572"/>
    </source>
</evidence>
<feature type="compositionally biased region" description="Basic and acidic residues" evidence="1">
    <location>
        <begin position="231"/>
        <end position="242"/>
    </location>
</feature>
<keyword evidence="6" id="KW-1185">Reference proteome</keyword>
<dbReference type="Proteomes" id="UP000521676">
    <property type="component" value="Unassembled WGS sequence"/>
</dbReference>
<feature type="region of interest" description="Disordered" evidence="1">
    <location>
        <begin position="218"/>
        <end position="269"/>
    </location>
</feature>
<protein>
    <submittedName>
        <fullName evidence="3">Uncharacterized protein</fullName>
    </submittedName>
</protein>
<feature type="compositionally biased region" description="Polar residues" evidence="1">
    <location>
        <begin position="218"/>
        <end position="227"/>
    </location>
</feature>
<keyword evidence="2" id="KW-0472">Membrane</keyword>